<dbReference type="GO" id="GO:0016282">
    <property type="term" value="C:eukaryotic 43S preinitiation complex"/>
    <property type="evidence" value="ECO:0007669"/>
    <property type="project" value="UniProtKB-UniRule"/>
</dbReference>
<dbReference type="EMBL" id="LGRX02011236">
    <property type="protein sequence ID" value="KAK3269113.1"/>
    <property type="molecule type" value="Genomic_DNA"/>
</dbReference>
<dbReference type="Proteomes" id="UP001190700">
    <property type="component" value="Unassembled WGS sequence"/>
</dbReference>
<dbReference type="PANTHER" id="PTHR10317">
    <property type="entry name" value="EUKARYOTIC TRANSLATION INITIATION FACTOR 3 SUBUNIT E"/>
    <property type="match status" value="1"/>
</dbReference>
<keyword evidence="1 4" id="KW-0963">Cytoplasm</keyword>
<comment type="subunit">
    <text evidence="4 5">Component of the eukaryotic translation initiation factor 3 (eIF-3) complex.</text>
</comment>
<comment type="function">
    <text evidence="4">Component of the eukaryotic translation initiation factor 3 (eIF-3) complex, which is involved in protein synthesis of a specialized repertoire of mRNAs and, together with other initiation factors, stimulates binding of mRNA and methionyl-tRNAi to the 40S ribosome. The eIF-3 complex specifically targets and initiates translation of a subset of mRNAs involved in cell proliferation.</text>
</comment>
<comment type="similarity">
    <text evidence="4 5">Belongs to the eIF-3 subunit E family.</text>
</comment>
<dbReference type="SMART" id="SM00088">
    <property type="entry name" value="PINT"/>
    <property type="match status" value="1"/>
</dbReference>
<dbReference type="GO" id="GO:0003743">
    <property type="term" value="F:translation initiation factor activity"/>
    <property type="evidence" value="ECO:0007669"/>
    <property type="project" value="UniProtKB-UniRule"/>
</dbReference>
<keyword evidence="9" id="KW-1185">Reference proteome</keyword>
<reference evidence="7 9" key="1">
    <citation type="journal article" date="2015" name="Genome Biol. Evol.">
        <title>Comparative Genomics of a Bacterivorous Green Alga Reveals Evolutionary Causalities and Consequences of Phago-Mixotrophic Mode of Nutrition.</title>
        <authorList>
            <person name="Burns J.A."/>
            <person name="Paasch A."/>
            <person name="Narechania A."/>
            <person name="Kim E."/>
        </authorList>
    </citation>
    <scope>NUCLEOTIDE SEQUENCE [LARGE SCALE GENOMIC DNA]</scope>
    <source>
        <strain evidence="7">PLY_AMNH</strain>
    </source>
</reference>
<sequence>MAAYDLTSQVGCFLDRHLVFPLLEFLQVKAVYPEREILEAKIELLGKTNMVDFAMDIYKNLNPESEVPEGMAQKKQQVMEKLKKYQEIAAPLVHFLSSPDHVKQLQSDRAYNLQLLETEFQIGSEQIEGLYHYAKFWFDCGNYSAAAELLYHYGTLCTSTDRMVSALWGKFAADILMQDWETAIEDMGRLKDIIDKNTDALGQLQQRTWLMHWALFIFFNHENGRNSIVDLFFQDRYMNAMQTNAHHLLRYLAVALVINKHKRSMLKELIRVIQQEQHGYTDPITDFLDCLFVKYDFDGAQMKLRECEVVLQNDFFLTNCWEEFVENARLFIFETYCRIHKCIDIKMLAEKLNMEHEAAELWVVNMIRTARLQAKIDSKAGTVIMGTQHLNLYEQIIEKTKQLSYRSYKLTNSYMQVVQAQQNPVAVGY</sequence>
<reference evidence="7" key="2">
    <citation type="submission" date="2023-06" db="EMBL/GenBank/DDBJ databases">
        <title>Long-read-based genome assembly of the green algal bacterivore Cymbomonas tetramitiformis.</title>
        <authorList>
            <person name="Gyaltshen Y."/>
            <person name="Rozenberg A."/>
            <person name="Paasch A."/>
            <person name="Burns J.A."/>
            <person name="Warring S."/>
            <person name="Larson R."/>
            <person name="Maurer-Alcala X."/>
            <person name="Dacks J."/>
            <person name="Kim E."/>
        </authorList>
    </citation>
    <scope>NUCLEOTIDE SEQUENCE</scope>
    <source>
        <strain evidence="7">PLY_AMNH</strain>
    </source>
</reference>
<dbReference type="GO" id="GO:0071540">
    <property type="term" value="C:eukaryotic translation initiation factor 3 complex, eIF3e"/>
    <property type="evidence" value="ECO:0007669"/>
    <property type="project" value="UniProtKB-UniRule"/>
</dbReference>
<evidence type="ECO:0000256" key="4">
    <source>
        <dbReference type="HAMAP-Rule" id="MF_03004"/>
    </source>
</evidence>
<gene>
    <name evidence="7" type="ORF">CYMTET_22423</name>
    <name evidence="8" type="ORF">CYMTET_6309</name>
</gene>
<dbReference type="SMART" id="SM01186">
    <property type="entry name" value="eIF3_N"/>
    <property type="match status" value="1"/>
</dbReference>
<proteinExistence type="inferred from homology"/>
<dbReference type="InterPro" id="IPR016650">
    <property type="entry name" value="eIF3e"/>
</dbReference>
<evidence type="ECO:0000313" key="8">
    <source>
        <dbReference type="EMBL" id="KAK3286118.1"/>
    </source>
</evidence>
<dbReference type="GO" id="GO:0001732">
    <property type="term" value="P:formation of cytoplasmic translation initiation complex"/>
    <property type="evidence" value="ECO:0007669"/>
    <property type="project" value="UniProtKB-UniRule"/>
</dbReference>
<dbReference type="Pfam" id="PF09440">
    <property type="entry name" value="eIF3_N"/>
    <property type="match status" value="1"/>
</dbReference>
<dbReference type="PROSITE" id="PS50250">
    <property type="entry name" value="PCI"/>
    <property type="match status" value="1"/>
</dbReference>
<comment type="caution">
    <text evidence="7">The sequence shown here is derived from an EMBL/GenBank/DDBJ whole genome shotgun (WGS) entry which is preliminary data.</text>
</comment>
<dbReference type="Pfam" id="PF21357">
    <property type="entry name" value="EIF3E_C"/>
    <property type="match status" value="1"/>
</dbReference>
<dbReference type="PIRSF" id="PIRSF016255">
    <property type="entry name" value="eIF3e_su6"/>
    <property type="match status" value="1"/>
</dbReference>
<keyword evidence="2 4" id="KW-0396">Initiation factor</keyword>
<dbReference type="SUPFAM" id="SSF46785">
    <property type="entry name" value="Winged helix' DNA-binding domain"/>
    <property type="match status" value="1"/>
</dbReference>
<evidence type="ECO:0000256" key="5">
    <source>
        <dbReference type="PIRNR" id="PIRNR016255"/>
    </source>
</evidence>
<comment type="subcellular location">
    <subcellularLocation>
        <location evidence="4 5">Cytoplasm</location>
    </subcellularLocation>
</comment>
<evidence type="ECO:0000313" key="9">
    <source>
        <dbReference type="Proteomes" id="UP001190700"/>
    </source>
</evidence>
<dbReference type="InterPro" id="IPR036388">
    <property type="entry name" value="WH-like_DNA-bd_sf"/>
</dbReference>
<dbReference type="EMBL" id="LGRX02001486">
    <property type="protein sequence ID" value="KAK3286118.1"/>
    <property type="molecule type" value="Genomic_DNA"/>
</dbReference>
<dbReference type="CDD" id="cd21378">
    <property type="entry name" value="eIF3E"/>
    <property type="match status" value="1"/>
</dbReference>
<protein>
    <recommendedName>
        <fullName evidence="4 5">Eukaryotic translation initiation factor 3 subunit E</fullName>
        <shortName evidence="4">eIF3e</shortName>
    </recommendedName>
    <alternativeName>
        <fullName evidence="4">Eukaryotic translation initiation factor 3 subunit 6</fullName>
    </alternativeName>
</protein>
<accession>A0AAE0G068</accession>
<dbReference type="HAMAP" id="MF_03004">
    <property type="entry name" value="eIF3e"/>
    <property type="match status" value="1"/>
</dbReference>
<dbReference type="InterPro" id="IPR000717">
    <property type="entry name" value="PCI_dom"/>
</dbReference>
<dbReference type="Gene3D" id="1.10.10.10">
    <property type="entry name" value="Winged helix-like DNA-binding domain superfamily/Winged helix DNA-binding domain"/>
    <property type="match status" value="1"/>
</dbReference>
<organism evidence="7 9">
    <name type="scientific">Cymbomonas tetramitiformis</name>
    <dbReference type="NCBI Taxonomy" id="36881"/>
    <lineage>
        <taxon>Eukaryota</taxon>
        <taxon>Viridiplantae</taxon>
        <taxon>Chlorophyta</taxon>
        <taxon>Pyramimonadophyceae</taxon>
        <taxon>Pyramimonadales</taxon>
        <taxon>Pyramimonadaceae</taxon>
        <taxon>Cymbomonas</taxon>
    </lineage>
</organism>
<dbReference type="GO" id="GO:0033290">
    <property type="term" value="C:eukaryotic 48S preinitiation complex"/>
    <property type="evidence" value="ECO:0007669"/>
    <property type="project" value="UniProtKB-UniRule"/>
</dbReference>
<name>A0AAE0G068_9CHLO</name>
<dbReference type="InterPro" id="IPR019010">
    <property type="entry name" value="eIF3e_N"/>
</dbReference>
<dbReference type="InterPro" id="IPR036390">
    <property type="entry name" value="WH_DNA-bd_sf"/>
</dbReference>
<keyword evidence="3 4" id="KW-0648">Protein biosynthesis</keyword>
<evidence type="ECO:0000313" key="7">
    <source>
        <dbReference type="EMBL" id="KAK3269113.1"/>
    </source>
</evidence>
<dbReference type="Pfam" id="PF01399">
    <property type="entry name" value="PCI"/>
    <property type="match status" value="1"/>
</dbReference>
<evidence type="ECO:0000256" key="2">
    <source>
        <dbReference type="ARBA" id="ARBA00022540"/>
    </source>
</evidence>
<evidence type="ECO:0000256" key="3">
    <source>
        <dbReference type="ARBA" id="ARBA00022917"/>
    </source>
</evidence>
<feature type="domain" description="PCI" evidence="6">
    <location>
        <begin position="217"/>
        <end position="390"/>
    </location>
</feature>
<evidence type="ECO:0000259" key="6">
    <source>
        <dbReference type="PROSITE" id="PS50250"/>
    </source>
</evidence>
<dbReference type="AlphaFoldDB" id="A0AAE0G068"/>
<evidence type="ECO:0000256" key="1">
    <source>
        <dbReference type="ARBA" id="ARBA00022490"/>
    </source>
</evidence>